<evidence type="ECO:0000313" key="2">
    <source>
        <dbReference type="EMBL" id="SPX40579.1"/>
    </source>
</evidence>
<accession>A0A2X1PHW7</accession>
<dbReference type="Pfam" id="PF04076">
    <property type="entry name" value="BOF"/>
    <property type="match status" value="1"/>
</dbReference>
<dbReference type="InterPro" id="IPR005220">
    <property type="entry name" value="CarO-like"/>
</dbReference>
<proteinExistence type="predicted"/>
<evidence type="ECO:0000313" key="3">
    <source>
        <dbReference type="Proteomes" id="UP000249936"/>
    </source>
</evidence>
<dbReference type="Gene3D" id="2.40.50.200">
    <property type="entry name" value="Bacterial OB-fold"/>
    <property type="match status" value="1"/>
</dbReference>
<reference evidence="2 3" key="1">
    <citation type="submission" date="2018-06" db="EMBL/GenBank/DDBJ databases">
        <authorList>
            <consortium name="Pathogen Informatics"/>
            <person name="Doyle S."/>
        </authorList>
    </citation>
    <scope>NUCLEOTIDE SEQUENCE [LARGE SCALE GENOMIC DNA]</scope>
    <source>
        <strain evidence="2 3">NCTC11872</strain>
    </source>
</reference>
<sequence>MTMSFGLLMGLGKSRLKLKKRVWNGLNVDSKDKVKIYGKLDNEVFEKAELDVLRVEKQNNYL</sequence>
<dbReference type="NCBIfam" id="NF033674">
    <property type="entry name" value="stress_OB_fold"/>
    <property type="match status" value="1"/>
</dbReference>
<evidence type="ECO:0000256" key="1">
    <source>
        <dbReference type="ARBA" id="ARBA00022729"/>
    </source>
</evidence>
<dbReference type="InterPro" id="IPR036700">
    <property type="entry name" value="BOBF_sf"/>
</dbReference>
<gene>
    <name evidence="2" type="primary">ygiW</name>
    <name evidence="2" type="ORF">NCTC11872_00152</name>
</gene>
<dbReference type="EMBL" id="UASK01000002">
    <property type="protein sequence ID" value="SPX40579.1"/>
    <property type="molecule type" value="Genomic_DNA"/>
</dbReference>
<dbReference type="Proteomes" id="UP000249936">
    <property type="component" value="Unassembled WGS sequence"/>
</dbReference>
<keyword evidence="1" id="KW-0732">Signal</keyword>
<dbReference type="SUPFAM" id="SSF101756">
    <property type="entry name" value="Hypothetical protein YgiW"/>
    <property type="match status" value="1"/>
</dbReference>
<organism evidence="2 3">
    <name type="scientific">Haemophilus influenzae</name>
    <dbReference type="NCBI Taxonomy" id="727"/>
    <lineage>
        <taxon>Bacteria</taxon>
        <taxon>Pseudomonadati</taxon>
        <taxon>Pseudomonadota</taxon>
        <taxon>Gammaproteobacteria</taxon>
        <taxon>Pasteurellales</taxon>
        <taxon>Pasteurellaceae</taxon>
        <taxon>Haemophilus</taxon>
    </lineage>
</organism>
<name>A0A2X1PHW7_HAEIF</name>
<dbReference type="AlphaFoldDB" id="A0A2X1PHW7"/>
<protein>
    <submittedName>
        <fullName evidence="2">Putative outer membrane protein</fullName>
    </submittedName>
</protein>